<sequence>MLFGRFAKPVLAFVVASLVLVCANAGWRNRERKRTKRRLRDGSIERLDLANDEDLRIGIKFRPKRCKERSSKGDYLSVHYNGTFYSSGKEFDSSILREEPFVFQLGMGRTIPGWERGLQNMCVNERRRLVVPAGMAYGETGGFGSERKIHPNATLVYEVELLHILDENEAAPHVVWGI</sequence>
<feature type="domain" description="PPIase FKBP-type" evidence="6">
    <location>
        <begin position="73"/>
        <end position="165"/>
    </location>
</feature>
<name>K0S7E6_THAOC</name>
<dbReference type="eggNOG" id="KOG0549">
    <property type="taxonomic scope" value="Eukaryota"/>
</dbReference>
<evidence type="ECO:0000256" key="3">
    <source>
        <dbReference type="ARBA" id="ARBA00023110"/>
    </source>
</evidence>
<dbReference type="Proteomes" id="UP000266841">
    <property type="component" value="Unassembled WGS sequence"/>
</dbReference>
<accession>K0S7E6</accession>
<comment type="caution">
    <text evidence="7">The sequence shown here is derived from an EMBL/GenBank/DDBJ whole genome shotgun (WGS) entry which is preliminary data.</text>
</comment>
<dbReference type="GO" id="GO:0003755">
    <property type="term" value="F:peptidyl-prolyl cis-trans isomerase activity"/>
    <property type="evidence" value="ECO:0007669"/>
    <property type="project" value="UniProtKB-KW"/>
</dbReference>
<dbReference type="FunFam" id="3.10.50.40:FF:000006">
    <property type="entry name" value="Peptidyl-prolyl cis-trans isomerase"/>
    <property type="match status" value="1"/>
</dbReference>
<reference evidence="7 8" key="1">
    <citation type="journal article" date="2012" name="Genome Biol.">
        <title>Genome and low-iron response of an oceanic diatom adapted to chronic iron limitation.</title>
        <authorList>
            <person name="Lommer M."/>
            <person name="Specht M."/>
            <person name="Roy A.S."/>
            <person name="Kraemer L."/>
            <person name="Andreson R."/>
            <person name="Gutowska M.A."/>
            <person name="Wolf J."/>
            <person name="Bergner S.V."/>
            <person name="Schilhabel M.B."/>
            <person name="Klostermeier U.C."/>
            <person name="Beiko R.G."/>
            <person name="Rosenstiel P."/>
            <person name="Hippler M."/>
            <person name="Laroche J."/>
        </authorList>
    </citation>
    <scope>NUCLEOTIDE SEQUENCE [LARGE SCALE GENOMIC DNA]</scope>
    <source>
        <strain evidence="7 8">CCMP1005</strain>
    </source>
</reference>
<gene>
    <name evidence="7" type="ORF">THAOC_23205</name>
</gene>
<dbReference type="Gene3D" id="3.10.50.40">
    <property type="match status" value="1"/>
</dbReference>
<dbReference type="OMA" id="RCKERSS"/>
<dbReference type="OrthoDB" id="1902587at2759"/>
<keyword evidence="4 5" id="KW-0413">Isomerase</keyword>
<protein>
    <recommendedName>
        <fullName evidence="2 5">peptidylprolyl isomerase</fullName>
        <ecNumber evidence="2 5">5.2.1.8</ecNumber>
    </recommendedName>
</protein>
<keyword evidence="8" id="KW-1185">Reference proteome</keyword>
<dbReference type="SUPFAM" id="SSF54534">
    <property type="entry name" value="FKBP-like"/>
    <property type="match status" value="1"/>
</dbReference>
<dbReference type="InterPro" id="IPR046357">
    <property type="entry name" value="PPIase_dom_sf"/>
</dbReference>
<dbReference type="GO" id="GO:0005783">
    <property type="term" value="C:endoplasmic reticulum"/>
    <property type="evidence" value="ECO:0007669"/>
    <property type="project" value="TreeGrafter"/>
</dbReference>
<organism evidence="7 8">
    <name type="scientific">Thalassiosira oceanica</name>
    <name type="common">Marine diatom</name>
    <dbReference type="NCBI Taxonomy" id="159749"/>
    <lineage>
        <taxon>Eukaryota</taxon>
        <taxon>Sar</taxon>
        <taxon>Stramenopiles</taxon>
        <taxon>Ochrophyta</taxon>
        <taxon>Bacillariophyta</taxon>
        <taxon>Coscinodiscophyceae</taxon>
        <taxon>Thalassiosirophycidae</taxon>
        <taxon>Thalassiosirales</taxon>
        <taxon>Thalassiosiraceae</taxon>
        <taxon>Thalassiosira</taxon>
    </lineage>
</organism>
<dbReference type="PROSITE" id="PS50059">
    <property type="entry name" value="FKBP_PPIASE"/>
    <property type="match status" value="1"/>
</dbReference>
<dbReference type="Pfam" id="PF00254">
    <property type="entry name" value="FKBP_C"/>
    <property type="match status" value="1"/>
</dbReference>
<evidence type="ECO:0000256" key="1">
    <source>
        <dbReference type="ARBA" id="ARBA00000971"/>
    </source>
</evidence>
<dbReference type="PANTHER" id="PTHR45779:SF7">
    <property type="entry name" value="PEPTIDYLPROLYL ISOMERASE"/>
    <property type="match status" value="1"/>
</dbReference>
<evidence type="ECO:0000313" key="7">
    <source>
        <dbReference type="EMBL" id="EJK56826.1"/>
    </source>
</evidence>
<dbReference type="EC" id="5.2.1.8" evidence="2 5"/>
<comment type="catalytic activity">
    <reaction evidence="1 5">
        <text>[protein]-peptidylproline (omega=180) = [protein]-peptidylproline (omega=0)</text>
        <dbReference type="Rhea" id="RHEA:16237"/>
        <dbReference type="Rhea" id="RHEA-COMP:10747"/>
        <dbReference type="Rhea" id="RHEA-COMP:10748"/>
        <dbReference type="ChEBI" id="CHEBI:83833"/>
        <dbReference type="ChEBI" id="CHEBI:83834"/>
        <dbReference type="EC" id="5.2.1.8"/>
    </reaction>
</comment>
<evidence type="ECO:0000256" key="5">
    <source>
        <dbReference type="PROSITE-ProRule" id="PRU00277"/>
    </source>
</evidence>
<dbReference type="EMBL" id="AGNL01030387">
    <property type="protein sequence ID" value="EJK56826.1"/>
    <property type="molecule type" value="Genomic_DNA"/>
</dbReference>
<evidence type="ECO:0000313" key="8">
    <source>
        <dbReference type="Proteomes" id="UP000266841"/>
    </source>
</evidence>
<keyword evidence="3 5" id="KW-0697">Rotamase</keyword>
<proteinExistence type="predicted"/>
<dbReference type="PANTHER" id="PTHR45779">
    <property type="entry name" value="PEPTIDYLPROLYL ISOMERASE"/>
    <property type="match status" value="1"/>
</dbReference>
<evidence type="ECO:0000259" key="6">
    <source>
        <dbReference type="PROSITE" id="PS50059"/>
    </source>
</evidence>
<dbReference type="InterPro" id="IPR001179">
    <property type="entry name" value="PPIase_FKBP_dom"/>
</dbReference>
<dbReference type="InterPro" id="IPR044609">
    <property type="entry name" value="FKBP2/11"/>
</dbReference>
<evidence type="ECO:0000256" key="4">
    <source>
        <dbReference type="ARBA" id="ARBA00023235"/>
    </source>
</evidence>
<evidence type="ECO:0000256" key="2">
    <source>
        <dbReference type="ARBA" id="ARBA00013194"/>
    </source>
</evidence>
<dbReference type="AlphaFoldDB" id="K0S7E6"/>